<proteinExistence type="predicted"/>
<dbReference type="PRINTS" id="PR00483">
    <property type="entry name" value="BACPHPHTASE"/>
</dbReference>
<evidence type="ECO:0000256" key="1">
    <source>
        <dbReference type="ARBA" id="ARBA00022729"/>
    </source>
</evidence>
<dbReference type="SUPFAM" id="SSF103515">
    <property type="entry name" value="Autotransporter"/>
    <property type="match status" value="1"/>
</dbReference>
<dbReference type="SMART" id="SM00869">
    <property type="entry name" value="Autotransporter"/>
    <property type="match status" value="1"/>
</dbReference>
<keyword evidence="1 2" id="KW-0732">Signal</keyword>
<dbReference type="InterPro" id="IPR036938">
    <property type="entry name" value="PAP2/HPO_sf"/>
</dbReference>
<dbReference type="EMBL" id="BSPL01000025">
    <property type="protein sequence ID" value="GLS73242.1"/>
    <property type="molecule type" value="Genomic_DNA"/>
</dbReference>
<dbReference type="SUPFAM" id="SSF48317">
    <property type="entry name" value="Acid phosphatase/Vanadium-dependent haloperoxidase"/>
    <property type="match status" value="1"/>
</dbReference>
<dbReference type="Gene3D" id="2.160.20.20">
    <property type="match status" value="1"/>
</dbReference>
<dbReference type="InterPro" id="IPR011050">
    <property type="entry name" value="Pectin_lyase_fold/virulence"/>
</dbReference>
<dbReference type="Gene3D" id="1.20.144.10">
    <property type="entry name" value="Phosphatidic acid phosphatase type 2/haloperoxidase"/>
    <property type="match status" value="1"/>
</dbReference>
<dbReference type="Gene3D" id="2.40.128.130">
    <property type="entry name" value="Autotransporter beta-domain"/>
    <property type="match status" value="1"/>
</dbReference>
<dbReference type="GO" id="GO:0019867">
    <property type="term" value="C:outer membrane"/>
    <property type="evidence" value="ECO:0007669"/>
    <property type="project" value="InterPro"/>
</dbReference>
<dbReference type="InterPro" id="IPR006315">
    <property type="entry name" value="OM_autotransptr_brl_dom"/>
</dbReference>
<organism evidence="4 5">
    <name type="scientific">Methylobacterium tardum</name>
    <dbReference type="NCBI Taxonomy" id="374432"/>
    <lineage>
        <taxon>Bacteria</taxon>
        <taxon>Pseudomonadati</taxon>
        <taxon>Pseudomonadota</taxon>
        <taxon>Alphaproteobacteria</taxon>
        <taxon>Hyphomicrobiales</taxon>
        <taxon>Methylobacteriaceae</taxon>
        <taxon>Methylobacterium</taxon>
    </lineage>
</organism>
<dbReference type="InterPro" id="IPR000326">
    <property type="entry name" value="PAP2/HPO"/>
</dbReference>
<dbReference type="PROSITE" id="PS51208">
    <property type="entry name" value="AUTOTRANSPORTER"/>
    <property type="match status" value="1"/>
</dbReference>
<dbReference type="InterPro" id="IPR001011">
    <property type="entry name" value="Acid_Pase_classA_bac"/>
</dbReference>
<feature type="domain" description="Autotransporter" evidence="3">
    <location>
        <begin position="769"/>
        <end position="1072"/>
    </location>
</feature>
<dbReference type="RefSeq" id="WP_238197449.1">
    <property type="nucleotide sequence ID" value="NZ_BPQZ01000018.1"/>
</dbReference>
<dbReference type="GO" id="GO:0030288">
    <property type="term" value="C:outer membrane-bounded periplasmic space"/>
    <property type="evidence" value="ECO:0007669"/>
    <property type="project" value="InterPro"/>
</dbReference>
<sequence>MKRGYGVSIAALAVTMLGSGAQAQTPGAGNGVDILSGFRRIWIPGRTYDTGSQTVLGTPLLLRNIQIVAERAQERTRAQEIAAYYDDRRNQSYSVIDGLGPLTQAYLAGSGATTTIPTFDATTSRVQYVDQGTGAGVTTSPLGKVVQLVNAFRTNASTSPAKDAYSYPRPWRQSLNGQSLGLVVPPSLGPEKSPTPATDGGFPSGHTNAAYLSALALAYAVPQRFQELLTRASELGDNRIEAGMHAPTDVIGGRVLATYFAIRALNDPANAALLGEAFAQAQSYLSQACGGPLERCAHAPVDPATDRFSDYARNKAAYTARLTYGLPPVGPTDLPPVVPAGAEALLATRFPYLTAAQRRDVIATTELPSGGFLDNGLGYDRINLFAAADGYGAFNGTVTVTLDAAKGGFSAYDVWRNDIGGAGSLVKLGSGTLVLTGANTYAGGTTIGGGTLVGHAGAFGTGAILDNAALVVDQSVDGTMANAIAGSGTLAKTNSGALTLTGISTLTGATTVEAGQLVVNGSLANSLVTVRQGAGLGGSGTVGGIRVLAGGTVAPGNSIGTLTIAGNAAFAAGSTYRVEANAAGQADRITAGGQAALSGGIVQVLAASGSYNPRTTYTILSATGGVSGQFAGVTSNLAFLSPGLRYLTNAVDLTLTRNDVPFAASATSRNGAAAANAIQAAGAGRLTDAAVGFTAAEAGGAFRALAGDIHAGTVLAAYETAFFVREAVLDRLRWGDPGTGLNHGTLPAAYTADLPGRQPVVANVPMRTLDPQVFGLWGQGFGAFGTAEGGGNAFDLDRQIAGFAAGADVRLSSGLRFGVVGGYTEASLDSAGRVGGTRRAESATLKSGFGGVYGGYELGPLSLRLGAIYADTDAHTRRAVLYGLSDTLSGHGGGATVQGFGEIGWTIPLGEPAAAAPVSKDGAAGTVQPAASYVEPFVGGAYIGIRRDGFGETGGAAALVSFARDYDLGAATVGVRAQTRLDLGLGLPVTLRGLVGYRRAFGDVVPTALLAFGAGGPAFLSAGVPIDRDALVAQVGLDLAVAPNATLGVAYTGQTGARAQDQAVKGNFTLRF</sequence>
<dbReference type="Proteomes" id="UP001157440">
    <property type="component" value="Unassembled WGS sequence"/>
</dbReference>
<dbReference type="NCBIfam" id="TIGR01414">
    <property type="entry name" value="autotrans_barl"/>
    <property type="match status" value="1"/>
</dbReference>
<dbReference type="InterPro" id="IPR013425">
    <property type="entry name" value="Autotrns_rpt"/>
</dbReference>
<evidence type="ECO:0000313" key="4">
    <source>
        <dbReference type="EMBL" id="GLS73242.1"/>
    </source>
</evidence>
<evidence type="ECO:0000313" key="5">
    <source>
        <dbReference type="Proteomes" id="UP001157440"/>
    </source>
</evidence>
<dbReference type="InterPro" id="IPR036709">
    <property type="entry name" value="Autotransporte_beta_dom_sf"/>
</dbReference>
<comment type="caution">
    <text evidence="4">The sequence shown here is derived from an EMBL/GenBank/DDBJ whole genome shotgun (WGS) entry which is preliminary data.</text>
</comment>
<dbReference type="InterPro" id="IPR012332">
    <property type="entry name" value="Autotransporter_pectin_lyase_C"/>
</dbReference>
<dbReference type="GO" id="GO:0003993">
    <property type="term" value="F:acid phosphatase activity"/>
    <property type="evidence" value="ECO:0007669"/>
    <property type="project" value="InterPro"/>
</dbReference>
<dbReference type="NCBIfam" id="TIGR02601">
    <property type="entry name" value="autotrns_rpt"/>
    <property type="match status" value="1"/>
</dbReference>
<dbReference type="Pfam" id="PF01569">
    <property type="entry name" value="PAP2"/>
    <property type="match status" value="1"/>
</dbReference>
<evidence type="ECO:0000259" key="3">
    <source>
        <dbReference type="PROSITE" id="PS51208"/>
    </source>
</evidence>
<name>A0AA37WVK1_9HYPH</name>
<accession>A0AA37WVK1</accession>
<dbReference type="SMART" id="SM00014">
    <property type="entry name" value="acidPPc"/>
    <property type="match status" value="1"/>
</dbReference>
<feature type="chain" id="PRO_5041349181" evidence="2">
    <location>
        <begin position="24"/>
        <end position="1072"/>
    </location>
</feature>
<protein>
    <submittedName>
        <fullName evidence="4">Autotransporter</fullName>
    </submittedName>
</protein>
<feature type="signal peptide" evidence="2">
    <location>
        <begin position="1"/>
        <end position="23"/>
    </location>
</feature>
<dbReference type="Pfam" id="PF03797">
    <property type="entry name" value="Autotransporter"/>
    <property type="match status" value="1"/>
</dbReference>
<evidence type="ECO:0000256" key="2">
    <source>
        <dbReference type="SAM" id="SignalP"/>
    </source>
</evidence>
<keyword evidence="5" id="KW-1185">Reference proteome</keyword>
<dbReference type="AlphaFoldDB" id="A0AA37WVK1"/>
<dbReference type="Pfam" id="PF12951">
    <property type="entry name" value="PATR"/>
    <property type="match status" value="2"/>
</dbReference>
<gene>
    <name evidence="4" type="ORF">GCM10007890_52570</name>
</gene>
<reference evidence="5" key="1">
    <citation type="journal article" date="2019" name="Int. J. Syst. Evol. Microbiol.">
        <title>The Global Catalogue of Microorganisms (GCM) 10K type strain sequencing project: providing services to taxonomists for standard genome sequencing and annotation.</title>
        <authorList>
            <consortium name="The Broad Institute Genomics Platform"/>
            <consortium name="The Broad Institute Genome Sequencing Center for Infectious Disease"/>
            <person name="Wu L."/>
            <person name="Ma J."/>
        </authorList>
    </citation>
    <scope>NUCLEOTIDE SEQUENCE [LARGE SCALE GENOMIC DNA]</scope>
    <source>
        <strain evidence="5">NBRC 103632</strain>
    </source>
</reference>
<dbReference type="SUPFAM" id="SSF51126">
    <property type="entry name" value="Pectin lyase-like"/>
    <property type="match status" value="1"/>
</dbReference>
<dbReference type="InterPro" id="IPR005546">
    <property type="entry name" value="Autotransporte_beta"/>
</dbReference>